<accession>A0A3S1BMT0</accession>
<organism evidence="3 4">
    <name type="scientific">Paenibacillus anaericanus</name>
    <dbReference type="NCBI Taxonomy" id="170367"/>
    <lineage>
        <taxon>Bacteria</taxon>
        <taxon>Bacillati</taxon>
        <taxon>Bacillota</taxon>
        <taxon>Bacilli</taxon>
        <taxon>Bacillales</taxon>
        <taxon>Paenibacillaceae</taxon>
        <taxon>Paenibacillus</taxon>
    </lineage>
</organism>
<dbReference type="Proteomes" id="UP000279446">
    <property type="component" value="Unassembled WGS sequence"/>
</dbReference>
<keyword evidence="2" id="KW-0560">Oxidoreductase</keyword>
<comment type="caution">
    <text evidence="3">The sequence shown here is derived from an EMBL/GenBank/DDBJ whole genome shotgun (WGS) entry which is preliminary data.</text>
</comment>
<protein>
    <submittedName>
        <fullName evidence="3">SDR family oxidoreductase</fullName>
    </submittedName>
</protein>
<dbReference type="GO" id="GO:0016616">
    <property type="term" value="F:oxidoreductase activity, acting on the CH-OH group of donors, NAD or NADP as acceptor"/>
    <property type="evidence" value="ECO:0007669"/>
    <property type="project" value="TreeGrafter"/>
</dbReference>
<comment type="similarity">
    <text evidence="1">Belongs to the short-chain dehydrogenases/reductases (SDR) family.</text>
</comment>
<gene>
    <name evidence="3" type="ORF">EJP82_15445</name>
</gene>
<dbReference type="SUPFAM" id="SSF51735">
    <property type="entry name" value="NAD(P)-binding Rossmann-fold domains"/>
    <property type="match status" value="1"/>
</dbReference>
<dbReference type="PANTHER" id="PTHR42760:SF105">
    <property type="entry name" value="SORBITOL-6-PHOSPHATE 2-DEHYDROGENASE"/>
    <property type="match status" value="1"/>
</dbReference>
<dbReference type="PRINTS" id="PR00081">
    <property type="entry name" value="GDHRDH"/>
</dbReference>
<evidence type="ECO:0000256" key="1">
    <source>
        <dbReference type="ARBA" id="ARBA00006484"/>
    </source>
</evidence>
<dbReference type="InterPro" id="IPR020904">
    <property type="entry name" value="Sc_DH/Rdtase_CS"/>
</dbReference>
<dbReference type="GO" id="GO:0008206">
    <property type="term" value="P:bile acid metabolic process"/>
    <property type="evidence" value="ECO:0007669"/>
    <property type="project" value="UniProtKB-ARBA"/>
</dbReference>
<dbReference type="FunFam" id="3.40.50.720:FF:000084">
    <property type="entry name" value="Short-chain dehydrogenase reductase"/>
    <property type="match status" value="1"/>
</dbReference>
<dbReference type="OrthoDB" id="9803333at2"/>
<dbReference type="PANTHER" id="PTHR42760">
    <property type="entry name" value="SHORT-CHAIN DEHYDROGENASES/REDUCTASES FAMILY MEMBER"/>
    <property type="match status" value="1"/>
</dbReference>
<dbReference type="AlphaFoldDB" id="A0A3S1BMT0"/>
<dbReference type="RefSeq" id="WP_127192956.1">
    <property type="nucleotide sequence ID" value="NZ_RZNY01000012.1"/>
</dbReference>
<proteinExistence type="inferred from homology"/>
<reference evidence="3 4" key="1">
    <citation type="submission" date="2018-12" db="EMBL/GenBank/DDBJ databases">
        <authorList>
            <person name="Sun L."/>
            <person name="Chen Z."/>
        </authorList>
    </citation>
    <scope>NUCLEOTIDE SEQUENCE [LARGE SCALE GENOMIC DNA]</scope>
    <source>
        <strain evidence="3 4">DSM 15890</strain>
    </source>
</reference>
<evidence type="ECO:0000256" key="2">
    <source>
        <dbReference type="ARBA" id="ARBA00023002"/>
    </source>
</evidence>
<name>A0A3S1BMT0_9BACL</name>
<dbReference type="InterPro" id="IPR036291">
    <property type="entry name" value="NAD(P)-bd_dom_sf"/>
</dbReference>
<dbReference type="PRINTS" id="PR00080">
    <property type="entry name" value="SDRFAMILY"/>
</dbReference>
<evidence type="ECO:0000313" key="4">
    <source>
        <dbReference type="Proteomes" id="UP000279446"/>
    </source>
</evidence>
<dbReference type="EMBL" id="RZNY01000012">
    <property type="protein sequence ID" value="RUT45352.1"/>
    <property type="molecule type" value="Genomic_DNA"/>
</dbReference>
<dbReference type="CDD" id="cd05233">
    <property type="entry name" value="SDR_c"/>
    <property type="match status" value="1"/>
</dbReference>
<dbReference type="InterPro" id="IPR002347">
    <property type="entry name" value="SDR_fam"/>
</dbReference>
<dbReference type="PROSITE" id="PS00061">
    <property type="entry name" value="ADH_SHORT"/>
    <property type="match status" value="1"/>
</dbReference>
<keyword evidence="4" id="KW-1185">Reference proteome</keyword>
<evidence type="ECO:0000313" key="3">
    <source>
        <dbReference type="EMBL" id="RUT45352.1"/>
    </source>
</evidence>
<dbReference type="Gene3D" id="3.40.50.720">
    <property type="entry name" value="NAD(P)-binding Rossmann-like Domain"/>
    <property type="match status" value="1"/>
</dbReference>
<dbReference type="Pfam" id="PF13561">
    <property type="entry name" value="adh_short_C2"/>
    <property type="match status" value="1"/>
</dbReference>
<sequence>MCSCDDYQDLSNQLAVVTGGRSGIGKGVVEQLLIAGANVISADISIEQEYHLVHTHLIETRLDLSQSADVERWLSVVFDKAGVPDIVVNCAGTSTMDYVIDSKLSDWEEVFSINTTGLYLTSKHFAKAMVDAQKPGRIIQIASQAGKNGYRAMGAYCASKHAVLGLTKVMAVELAKDGILVNAVCPGIVETPMKHRERIEGGAIRGMTAEEIYEEDCSQVPLGRTAEVEDVAGVVVFLASKLAAYMTGQAINVTGGMTMH</sequence>